<dbReference type="PROSITE" id="PS51352">
    <property type="entry name" value="THIOREDOXIN_2"/>
    <property type="match status" value="1"/>
</dbReference>
<protein>
    <submittedName>
        <fullName evidence="2">Thioredoxin</fullName>
    </submittedName>
</protein>
<organism evidence="2">
    <name type="scientific">Candidatus Atribacter allofermentans</name>
    <dbReference type="NCBI Taxonomy" id="1852833"/>
    <lineage>
        <taxon>Bacteria</taxon>
        <taxon>Pseudomonadati</taxon>
        <taxon>Atribacterota</taxon>
        <taxon>Atribacteria</taxon>
        <taxon>Atribacterales</taxon>
        <taxon>Atribacteraceae</taxon>
        <taxon>Atribacter</taxon>
    </lineage>
</organism>
<sequence length="153" mass="17212">MKPLLRKILIVALLIMAVVVTINLKGSKAISQKQQNLEVVGTELPKESTPVSIINEAGLPRFLELGADKCVPCKMMQPVLEELRREYPGKLQVDFVDVWKDPTQSQKYGILGIPTQILFDAHGNEVFRHSGFFPKDQILKKFEELGIALNKED</sequence>
<evidence type="ECO:0000313" key="2">
    <source>
        <dbReference type="EMBL" id="OQA54951.1"/>
    </source>
</evidence>
<dbReference type="GO" id="GO:0015035">
    <property type="term" value="F:protein-disulfide reductase activity"/>
    <property type="evidence" value="ECO:0007669"/>
    <property type="project" value="TreeGrafter"/>
</dbReference>
<accession>A0A1V5SL73</accession>
<gene>
    <name evidence="2" type="primary">trxA_2</name>
    <name evidence="2" type="ORF">BWY41_01825</name>
</gene>
<dbReference type="InterPro" id="IPR013766">
    <property type="entry name" value="Thioredoxin_domain"/>
</dbReference>
<comment type="caution">
    <text evidence="2">The sequence shown here is derived from an EMBL/GenBank/DDBJ whole genome shotgun (WGS) entry which is preliminary data.</text>
</comment>
<reference evidence="2" key="1">
    <citation type="submission" date="2017-02" db="EMBL/GenBank/DDBJ databases">
        <title>Delving into the versatile metabolic prowess of the omnipresent phylum Bacteroidetes.</title>
        <authorList>
            <person name="Nobu M.K."/>
            <person name="Mei R."/>
            <person name="Narihiro T."/>
            <person name="Kuroda K."/>
            <person name="Liu W.-T."/>
        </authorList>
    </citation>
    <scope>NUCLEOTIDE SEQUENCE</scope>
    <source>
        <strain evidence="2">ADurb.Bin276</strain>
    </source>
</reference>
<dbReference type="EMBL" id="MWBQ01000188">
    <property type="protein sequence ID" value="OQA54951.1"/>
    <property type="molecule type" value="Genomic_DNA"/>
</dbReference>
<dbReference type="PANTHER" id="PTHR45663">
    <property type="entry name" value="GEO12009P1"/>
    <property type="match status" value="1"/>
</dbReference>
<dbReference type="SUPFAM" id="SSF52833">
    <property type="entry name" value="Thioredoxin-like"/>
    <property type="match status" value="1"/>
</dbReference>
<dbReference type="Gene3D" id="3.40.30.10">
    <property type="entry name" value="Glutaredoxin"/>
    <property type="match status" value="1"/>
</dbReference>
<name>A0A1V5SL73_9BACT</name>
<dbReference type="PANTHER" id="PTHR45663:SF11">
    <property type="entry name" value="GEO12009P1"/>
    <property type="match status" value="1"/>
</dbReference>
<dbReference type="CDD" id="cd02947">
    <property type="entry name" value="TRX_family"/>
    <property type="match status" value="1"/>
</dbReference>
<dbReference type="InterPro" id="IPR036249">
    <property type="entry name" value="Thioredoxin-like_sf"/>
</dbReference>
<dbReference type="GO" id="GO:0005829">
    <property type="term" value="C:cytosol"/>
    <property type="evidence" value="ECO:0007669"/>
    <property type="project" value="TreeGrafter"/>
</dbReference>
<proteinExistence type="predicted"/>
<feature type="domain" description="Thioredoxin" evidence="1">
    <location>
        <begin position="23"/>
        <end position="147"/>
    </location>
</feature>
<dbReference type="Pfam" id="PF00085">
    <property type="entry name" value="Thioredoxin"/>
    <property type="match status" value="1"/>
</dbReference>
<dbReference type="GO" id="GO:0045454">
    <property type="term" value="P:cell redox homeostasis"/>
    <property type="evidence" value="ECO:0007669"/>
    <property type="project" value="TreeGrafter"/>
</dbReference>
<dbReference type="AlphaFoldDB" id="A0A1V5SL73"/>
<evidence type="ECO:0000259" key="1">
    <source>
        <dbReference type="PROSITE" id="PS51352"/>
    </source>
</evidence>
<dbReference type="Proteomes" id="UP000485569">
    <property type="component" value="Unassembled WGS sequence"/>
</dbReference>